<gene>
    <name evidence="1" type="ORF">GCM10007231_30300</name>
</gene>
<dbReference type="Proteomes" id="UP000630594">
    <property type="component" value="Unassembled WGS sequence"/>
</dbReference>
<organism evidence="1 2">
    <name type="scientific">Nocardioides daphniae</name>
    <dbReference type="NCBI Taxonomy" id="402297"/>
    <lineage>
        <taxon>Bacteria</taxon>
        <taxon>Bacillati</taxon>
        <taxon>Actinomycetota</taxon>
        <taxon>Actinomycetes</taxon>
        <taxon>Propionibacteriales</taxon>
        <taxon>Nocardioidaceae</taxon>
        <taxon>Nocardioides</taxon>
    </lineage>
</organism>
<evidence type="ECO:0000313" key="2">
    <source>
        <dbReference type="Proteomes" id="UP000630594"/>
    </source>
</evidence>
<reference evidence="2" key="1">
    <citation type="journal article" date="2019" name="Int. J. Syst. Evol. Microbiol.">
        <title>The Global Catalogue of Microorganisms (GCM) 10K type strain sequencing project: providing services to taxonomists for standard genome sequencing and annotation.</title>
        <authorList>
            <consortium name="The Broad Institute Genomics Platform"/>
            <consortium name="The Broad Institute Genome Sequencing Center for Infectious Disease"/>
            <person name="Wu L."/>
            <person name="Ma J."/>
        </authorList>
    </citation>
    <scope>NUCLEOTIDE SEQUENCE [LARGE SCALE GENOMIC DNA]</scope>
    <source>
        <strain evidence="2">CCM 7403</strain>
    </source>
</reference>
<evidence type="ECO:0008006" key="3">
    <source>
        <dbReference type="Google" id="ProtNLM"/>
    </source>
</evidence>
<protein>
    <recommendedName>
        <fullName evidence="3">GGDEF domain-containing protein</fullName>
    </recommendedName>
</protein>
<comment type="caution">
    <text evidence="1">The sequence shown here is derived from an EMBL/GenBank/DDBJ whole genome shotgun (WGS) entry which is preliminary data.</text>
</comment>
<sequence length="253" mass="26412">MGIFAAWGRQSATAPASTLDPSLATPGGSMGLPVGFEGVGEALLSDGCPLAACEAAGRESALDGASVDETLASLRTTWQQVRAEDPAYEAVAALVAAWSEATLSVVSHISCEDPMTGLSSLAHVRSTLSTLYRRHRPGGVHPRDSHALVVVDLPRDRHGGDGGGDPIGRAMRMAALGEALRTVYPSAEVVGRLGVNRVAVLAERDARLGVKVRLLRRLVDGVDVRGHDARVWIEGLPASDLASGLMLDELARA</sequence>
<name>A0ABQ1QK17_9ACTN</name>
<dbReference type="RefSeq" id="WP_188422322.1">
    <property type="nucleotide sequence ID" value="NZ_BMCK01000005.1"/>
</dbReference>
<evidence type="ECO:0000313" key="1">
    <source>
        <dbReference type="EMBL" id="GGD28757.1"/>
    </source>
</evidence>
<keyword evidence="2" id="KW-1185">Reference proteome</keyword>
<accession>A0ABQ1QK17</accession>
<dbReference type="EMBL" id="BMCK01000005">
    <property type="protein sequence ID" value="GGD28757.1"/>
    <property type="molecule type" value="Genomic_DNA"/>
</dbReference>
<proteinExistence type="predicted"/>